<gene>
    <name evidence="2" type="ORF">BOTNAR_0373g00050</name>
</gene>
<comment type="caution">
    <text evidence="2">The sequence shown here is derived from an EMBL/GenBank/DDBJ whole genome shotgun (WGS) entry which is preliminary data.</text>
</comment>
<dbReference type="AlphaFoldDB" id="A0A4Z1I206"/>
<protein>
    <submittedName>
        <fullName evidence="2">Uncharacterized protein</fullName>
    </submittedName>
</protein>
<dbReference type="EMBL" id="PQXJ01000373">
    <property type="protein sequence ID" value="TGO50973.1"/>
    <property type="molecule type" value="Genomic_DNA"/>
</dbReference>
<feature type="compositionally biased region" description="Low complexity" evidence="1">
    <location>
        <begin position="453"/>
        <end position="468"/>
    </location>
</feature>
<reference evidence="2 3" key="1">
    <citation type="submission" date="2017-12" db="EMBL/GenBank/DDBJ databases">
        <title>Comparative genomics of Botrytis spp.</title>
        <authorList>
            <person name="Valero-Jimenez C.A."/>
            <person name="Tapia P."/>
            <person name="Veloso J."/>
            <person name="Silva-Moreno E."/>
            <person name="Staats M."/>
            <person name="Valdes J.H."/>
            <person name="Van Kan J.A.L."/>
        </authorList>
    </citation>
    <scope>NUCLEOTIDE SEQUENCE [LARGE SCALE GENOMIC DNA]</scope>
    <source>
        <strain evidence="2 3">MUCL2120</strain>
    </source>
</reference>
<name>A0A4Z1I206_9HELO</name>
<keyword evidence="3" id="KW-1185">Reference proteome</keyword>
<accession>A0A4Z1I206</accession>
<feature type="region of interest" description="Disordered" evidence="1">
    <location>
        <begin position="649"/>
        <end position="675"/>
    </location>
</feature>
<evidence type="ECO:0000313" key="3">
    <source>
        <dbReference type="Proteomes" id="UP000297452"/>
    </source>
</evidence>
<feature type="region of interest" description="Disordered" evidence="1">
    <location>
        <begin position="417"/>
        <end position="468"/>
    </location>
</feature>
<evidence type="ECO:0000313" key="2">
    <source>
        <dbReference type="EMBL" id="TGO50973.1"/>
    </source>
</evidence>
<dbReference type="OrthoDB" id="3534692at2759"/>
<dbReference type="Proteomes" id="UP000297452">
    <property type="component" value="Unassembled WGS sequence"/>
</dbReference>
<evidence type="ECO:0000256" key="1">
    <source>
        <dbReference type="SAM" id="MobiDB-lite"/>
    </source>
</evidence>
<proteinExistence type="predicted"/>
<sequence>MDLSEISNHKGGSPMSMESNQPNLRLHVMLLEMPNKQSLAKYGQIDQGDQINEPVDYILRNGELPNNQDCRAQMIHRCKKLILSTSQWTSNGILMYNEENRLVKSAIFQNAWNNQIIILRNRINMTNKDVPVVEVPNDIPAKVSESNIDPDEPMKLVDENKTVSRVELEHLDSEKARPVLGDTPLNVTDKTYHFSASYCHGLPNFESDIPDSQVPSLDTASSSQSSSSRNDIMAEVIFLKDSKRINYSSEALLSNHTQKFKACAEITVLTPNKVRRKVFRDAMSMIWDSIHDLVLFWKSVALRASTIIKITFPDAAWLPGVTVDINSDDDLLKARQTIWNGFWIFIAKQPETLVSTFNINATPESPQVSVALSKRQRNSIPNDAISIHQKDGLSPCSSDAYDVAFRNYMAKIGSQRSYDSSIPCEGSPSIGQVPMSPKSLPLLKRPAKRPRLTEQQPTTTQTELSNTTSDPILAKQQMPQRQIHQIHQQEQGPHPILSLAESHILGSAYHPQSQRFIQAQPLQPNSIHTQPRTSLPLIETAAFHHEPNNSLASYAYQASPRTNHSPRSQTLSAMSPAPTAYHEIMPSQCIPRMPTPTHTSSYQYPPYTHASAPMSPPETMARSQYLPLAAHNPPPMPIPRLNHHTPTFNDSALPQSPPITPYSHRFPTYPSSNPTLTPAPTIQFRIQLQPNGPFSPPYPKSILGTPGKLATTTSQFFTSFTANTSPIPGGNPDSLTF</sequence>
<organism evidence="2 3">
    <name type="scientific">Botryotinia narcissicola</name>
    <dbReference type="NCBI Taxonomy" id="278944"/>
    <lineage>
        <taxon>Eukaryota</taxon>
        <taxon>Fungi</taxon>
        <taxon>Dikarya</taxon>
        <taxon>Ascomycota</taxon>
        <taxon>Pezizomycotina</taxon>
        <taxon>Leotiomycetes</taxon>
        <taxon>Helotiales</taxon>
        <taxon>Sclerotiniaceae</taxon>
        <taxon>Botryotinia</taxon>
    </lineage>
</organism>